<organism evidence="1 2">
    <name type="scientific">Hyalomma asiaticum</name>
    <name type="common">Tick</name>
    <dbReference type="NCBI Taxonomy" id="266040"/>
    <lineage>
        <taxon>Eukaryota</taxon>
        <taxon>Metazoa</taxon>
        <taxon>Ecdysozoa</taxon>
        <taxon>Arthropoda</taxon>
        <taxon>Chelicerata</taxon>
        <taxon>Arachnida</taxon>
        <taxon>Acari</taxon>
        <taxon>Parasitiformes</taxon>
        <taxon>Ixodida</taxon>
        <taxon>Ixodoidea</taxon>
        <taxon>Ixodidae</taxon>
        <taxon>Hyalomminae</taxon>
        <taxon>Hyalomma</taxon>
    </lineage>
</organism>
<proteinExistence type="predicted"/>
<keyword evidence="2" id="KW-1185">Reference proteome</keyword>
<gene>
    <name evidence="1" type="ORF">HPB50_006288</name>
</gene>
<sequence>MVASTVLLECSVHLLTERLDSGNVAEPLGVRIEEHHGTQAAEFSLVHLNSAACVPWCSSIRTPRGSATLPESRRSVRRCTLHSRSTVDATIQTSGPLCIGLKCLEHLFFFKLIGDTPIDSFLLNMLEAPADP</sequence>
<comment type="caution">
    <text evidence="1">The sequence shown here is derived from an EMBL/GenBank/DDBJ whole genome shotgun (WGS) entry which is preliminary data.</text>
</comment>
<reference evidence="1" key="1">
    <citation type="submission" date="2020-05" db="EMBL/GenBank/DDBJ databases">
        <title>Large-scale comparative analyses of tick genomes elucidate their genetic diversity and vector capacities.</title>
        <authorList>
            <person name="Jia N."/>
            <person name="Wang J."/>
            <person name="Shi W."/>
            <person name="Du L."/>
            <person name="Sun Y."/>
            <person name="Zhan W."/>
            <person name="Jiang J."/>
            <person name="Wang Q."/>
            <person name="Zhang B."/>
            <person name="Ji P."/>
            <person name="Sakyi L.B."/>
            <person name="Cui X."/>
            <person name="Yuan T."/>
            <person name="Jiang B."/>
            <person name="Yang W."/>
            <person name="Lam T.T.-Y."/>
            <person name="Chang Q."/>
            <person name="Ding S."/>
            <person name="Wang X."/>
            <person name="Zhu J."/>
            <person name="Ruan X."/>
            <person name="Zhao L."/>
            <person name="Wei J."/>
            <person name="Que T."/>
            <person name="Du C."/>
            <person name="Cheng J."/>
            <person name="Dai P."/>
            <person name="Han X."/>
            <person name="Huang E."/>
            <person name="Gao Y."/>
            <person name="Liu J."/>
            <person name="Shao H."/>
            <person name="Ye R."/>
            <person name="Li L."/>
            <person name="Wei W."/>
            <person name="Wang X."/>
            <person name="Wang C."/>
            <person name="Yang T."/>
            <person name="Huo Q."/>
            <person name="Li W."/>
            <person name="Guo W."/>
            <person name="Chen H."/>
            <person name="Zhou L."/>
            <person name="Ni X."/>
            <person name="Tian J."/>
            <person name="Zhou Y."/>
            <person name="Sheng Y."/>
            <person name="Liu T."/>
            <person name="Pan Y."/>
            <person name="Xia L."/>
            <person name="Li J."/>
            <person name="Zhao F."/>
            <person name="Cao W."/>
        </authorList>
    </citation>
    <scope>NUCLEOTIDE SEQUENCE</scope>
    <source>
        <strain evidence="1">Hyas-2018</strain>
    </source>
</reference>
<evidence type="ECO:0000313" key="2">
    <source>
        <dbReference type="Proteomes" id="UP000821845"/>
    </source>
</evidence>
<accession>A0ACB7SKV7</accession>
<dbReference type="EMBL" id="CM023483">
    <property type="protein sequence ID" value="KAH6935503.1"/>
    <property type="molecule type" value="Genomic_DNA"/>
</dbReference>
<protein>
    <submittedName>
        <fullName evidence="1">Uncharacterized protein</fullName>
    </submittedName>
</protein>
<dbReference type="Proteomes" id="UP000821845">
    <property type="component" value="Chromosome 3"/>
</dbReference>
<name>A0ACB7SKV7_HYAAI</name>
<evidence type="ECO:0000313" key="1">
    <source>
        <dbReference type="EMBL" id="KAH6935503.1"/>
    </source>
</evidence>